<evidence type="ECO:0000256" key="13">
    <source>
        <dbReference type="ARBA" id="ARBA00023273"/>
    </source>
</evidence>
<reference evidence="16 17" key="1">
    <citation type="submission" date="2018-10" db="EMBL/GenBank/DDBJ databases">
        <authorList>
            <consortium name="Pathogen Informatics"/>
        </authorList>
    </citation>
    <scope>NUCLEOTIDE SEQUENCE [LARGE SCALE GENOMIC DNA]</scope>
</reference>
<dbReference type="Pfam" id="PF12777">
    <property type="entry name" value="MT"/>
    <property type="match status" value="1"/>
</dbReference>
<dbReference type="GO" id="GO:0005874">
    <property type="term" value="C:microtubule"/>
    <property type="evidence" value="ECO:0007669"/>
    <property type="project" value="UniProtKB-KW"/>
</dbReference>
<dbReference type="Pfam" id="PF03028">
    <property type="entry name" value="Dynein_heavy"/>
    <property type="match status" value="1"/>
</dbReference>
<keyword evidence="3" id="KW-0963">Cytoplasm</keyword>
<keyword evidence="6" id="KW-0547">Nucleotide-binding</keyword>
<dbReference type="Gene3D" id="6.10.140.1060">
    <property type="match status" value="1"/>
</dbReference>
<dbReference type="Gene3D" id="1.10.8.720">
    <property type="entry name" value="Region D6 of dynein motor"/>
    <property type="match status" value="1"/>
</dbReference>
<keyword evidence="11" id="KW-0505">Motor protein</keyword>
<dbReference type="Gene3D" id="3.10.490.20">
    <property type="match status" value="1"/>
</dbReference>
<dbReference type="CDD" id="cd00009">
    <property type="entry name" value="AAA"/>
    <property type="match status" value="1"/>
</dbReference>
<dbReference type="InterPro" id="IPR041228">
    <property type="entry name" value="Dynein_C"/>
</dbReference>
<dbReference type="Pfam" id="PF12780">
    <property type="entry name" value="AAA_8"/>
    <property type="match status" value="1"/>
</dbReference>
<comment type="similarity">
    <text evidence="2">Belongs to the dynein heavy chain family.</text>
</comment>
<evidence type="ECO:0000256" key="10">
    <source>
        <dbReference type="ARBA" id="ARBA00023069"/>
    </source>
</evidence>
<dbReference type="GO" id="GO:0005930">
    <property type="term" value="C:axoneme"/>
    <property type="evidence" value="ECO:0007669"/>
    <property type="project" value="UniProtKB-SubCell"/>
</dbReference>
<dbReference type="GO" id="GO:0007018">
    <property type="term" value="P:microtubule-based movement"/>
    <property type="evidence" value="ECO:0007669"/>
    <property type="project" value="InterPro"/>
</dbReference>
<dbReference type="FunFam" id="3.10.490.20:FF:000008">
    <property type="entry name" value="dynein heavy chain 2, axonemal"/>
    <property type="match status" value="1"/>
</dbReference>
<feature type="domain" description="AAA+ ATPase" evidence="15">
    <location>
        <begin position="377"/>
        <end position="573"/>
    </location>
</feature>
<protein>
    <recommendedName>
        <fullName evidence="15">AAA+ ATPase domain-containing protein</fullName>
    </recommendedName>
</protein>
<dbReference type="Gene3D" id="1.10.8.1220">
    <property type="match status" value="1"/>
</dbReference>
<accession>A0A0R3U2W0</accession>
<dbReference type="STRING" id="53468.A0A0R3U2W0"/>
<dbReference type="InterPro" id="IPR041466">
    <property type="entry name" value="Dynein_AAA5_ext"/>
</dbReference>
<dbReference type="InterPro" id="IPR035706">
    <property type="entry name" value="AAA_9"/>
</dbReference>
<dbReference type="Pfam" id="PF12775">
    <property type="entry name" value="AAA_7"/>
    <property type="match status" value="1"/>
</dbReference>
<dbReference type="InterPro" id="IPR035699">
    <property type="entry name" value="AAA_6"/>
</dbReference>
<evidence type="ECO:0000256" key="14">
    <source>
        <dbReference type="SAM" id="Coils"/>
    </source>
</evidence>
<dbReference type="PANTHER" id="PTHR22878">
    <property type="entry name" value="DYNEIN HEAVY CHAIN 6, AXONEMAL-LIKE-RELATED"/>
    <property type="match status" value="1"/>
</dbReference>
<dbReference type="SUPFAM" id="SSF52540">
    <property type="entry name" value="P-loop containing nucleoside triphosphate hydrolases"/>
    <property type="match status" value="3"/>
</dbReference>
<dbReference type="FunFam" id="3.40.50.300:FF:000049">
    <property type="entry name" value="Dynein, axonemal, heavy chain 5"/>
    <property type="match status" value="1"/>
</dbReference>
<dbReference type="Pfam" id="PF18199">
    <property type="entry name" value="Dynein_C"/>
    <property type="match status" value="1"/>
</dbReference>
<dbReference type="FunFam" id="3.40.50.300:FF:002141">
    <property type="entry name" value="Dynein heavy chain"/>
    <property type="match status" value="1"/>
</dbReference>
<evidence type="ECO:0000256" key="2">
    <source>
        <dbReference type="ARBA" id="ARBA00008887"/>
    </source>
</evidence>
<dbReference type="FunFam" id="1.20.920.30:FF:000005">
    <property type="entry name" value="Dynein, axonemal, heavy chain 2"/>
    <property type="match status" value="1"/>
</dbReference>
<dbReference type="InterPro" id="IPR024317">
    <property type="entry name" value="Dynein_heavy_chain_D4_dom"/>
</dbReference>
<dbReference type="FunFam" id="1.10.8.720:FF:000008">
    <property type="entry name" value="Dynein axonemal heavy chain 2"/>
    <property type="match status" value="1"/>
</dbReference>
<evidence type="ECO:0000256" key="12">
    <source>
        <dbReference type="ARBA" id="ARBA00023212"/>
    </source>
</evidence>
<keyword evidence="17" id="KW-1185">Reference proteome</keyword>
<dbReference type="InterPro" id="IPR026983">
    <property type="entry name" value="DHC"/>
</dbReference>
<dbReference type="Pfam" id="PF17852">
    <property type="entry name" value="Dynein_AAA_lid"/>
    <property type="match status" value="1"/>
</dbReference>
<dbReference type="InterPro" id="IPR027417">
    <property type="entry name" value="P-loop_NTPase"/>
</dbReference>
<organism evidence="16 17">
    <name type="scientific">Mesocestoides corti</name>
    <name type="common">Flatworm</name>
    <dbReference type="NCBI Taxonomy" id="53468"/>
    <lineage>
        <taxon>Eukaryota</taxon>
        <taxon>Metazoa</taxon>
        <taxon>Spiralia</taxon>
        <taxon>Lophotrochozoa</taxon>
        <taxon>Platyhelminthes</taxon>
        <taxon>Cestoda</taxon>
        <taxon>Eucestoda</taxon>
        <taxon>Cyclophyllidea</taxon>
        <taxon>Mesocestoididae</taxon>
        <taxon>Mesocestoides</taxon>
    </lineage>
</organism>
<dbReference type="Pfam" id="PF17857">
    <property type="entry name" value="AAA_lid_1"/>
    <property type="match status" value="1"/>
</dbReference>
<evidence type="ECO:0000256" key="6">
    <source>
        <dbReference type="ARBA" id="ARBA00022741"/>
    </source>
</evidence>
<comment type="subcellular location">
    <subcellularLocation>
        <location evidence="1">Cytoplasm</location>
        <location evidence="1">Cytoskeleton</location>
        <location evidence="1">Cilium axoneme</location>
    </subcellularLocation>
</comment>
<evidence type="ECO:0000256" key="4">
    <source>
        <dbReference type="ARBA" id="ARBA00022701"/>
    </source>
</evidence>
<dbReference type="InterPro" id="IPR024743">
    <property type="entry name" value="Dynein_HC_stalk"/>
</dbReference>
<dbReference type="InterPro" id="IPR042219">
    <property type="entry name" value="AAA_lid_11_sf"/>
</dbReference>
<keyword evidence="13" id="KW-0966">Cell projection</keyword>
<feature type="coiled-coil region" evidence="14">
    <location>
        <begin position="958"/>
        <end position="1013"/>
    </location>
</feature>
<keyword evidence="7" id="KW-0067">ATP-binding</keyword>
<evidence type="ECO:0000256" key="5">
    <source>
        <dbReference type="ARBA" id="ARBA00022737"/>
    </source>
</evidence>
<dbReference type="Gene3D" id="1.20.920.20">
    <property type="match status" value="1"/>
</dbReference>
<evidence type="ECO:0000313" key="16">
    <source>
        <dbReference type="EMBL" id="VDD74839.1"/>
    </source>
</evidence>
<gene>
    <name evidence="16" type="ORF">MCOS_LOCUS842</name>
</gene>
<keyword evidence="4" id="KW-0493">Microtubule</keyword>
<dbReference type="Gene3D" id="1.20.1270.280">
    <property type="match status" value="1"/>
</dbReference>
<evidence type="ECO:0000256" key="8">
    <source>
        <dbReference type="ARBA" id="ARBA00023017"/>
    </source>
</evidence>
<dbReference type="FunFam" id="1.20.920.20:FF:000001">
    <property type="entry name" value="dynein heavy chain 2, axonemal"/>
    <property type="match status" value="1"/>
</dbReference>
<dbReference type="Gene3D" id="1.20.920.30">
    <property type="match status" value="1"/>
</dbReference>
<dbReference type="Gene3D" id="3.40.50.300">
    <property type="entry name" value="P-loop containing nucleotide triphosphate hydrolases"/>
    <property type="match status" value="4"/>
</dbReference>
<dbReference type="InterPro" id="IPR041658">
    <property type="entry name" value="AAA_lid_11"/>
</dbReference>
<dbReference type="GO" id="GO:0031514">
    <property type="term" value="C:motile cilium"/>
    <property type="evidence" value="ECO:0007669"/>
    <property type="project" value="UniProtKB-ARBA"/>
</dbReference>
<name>A0A0R3U2W0_MESCO</name>
<feature type="coiled-coil region" evidence="14">
    <location>
        <begin position="1192"/>
        <end position="1261"/>
    </location>
</feature>
<keyword evidence="12" id="KW-0206">Cytoskeleton</keyword>
<feature type="coiled-coil region" evidence="14">
    <location>
        <begin position="1488"/>
        <end position="1515"/>
    </location>
</feature>
<evidence type="ECO:0000313" key="17">
    <source>
        <dbReference type="Proteomes" id="UP000267029"/>
    </source>
</evidence>
<keyword evidence="10" id="KW-0969">Cilium</keyword>
<evidence type="ECO:0000256" key="1">
    <source>
        <dbReference type="ARBA" id="ARBA00004430"/>
    </source>
</evidence>
<evidence type="ECO:0000256" key="9">
    <source>
        <dbReference type="ARBA" id="ARBA00023054"/>
    </source>
</evidence>
<sequence length="2379" mass="271939">MSEMKKTINESFKAMGLQATKFSVSKVIELFETQSSRHSVMIVGKTLSGKSATWKVLQLTHRKMMEAGHEGFQRVWEYPMNPKAVSLGELYGEFNIATNEWSDGILSSLMRQACADEKPDYKWILFDGPVDALWIESMNSVMDDNKILTLINGERISLPDQVSLLFEVEDLAVASPATVSRAGMVYNDVNDLGWWPYVKSWLAAKEPKLLADTLFSLFERDLSQIISFIMSIHNNLFAVSEINLVISLCRLFDGIYGDGSEAGLTIAVTFDMSDPDNFTRLIEIVFRFCTIWSVCCVVDEDGRKKVDSFIRELDGSFPNKDSVFEFAVDIKSRSWVHWEEQLRGGWKYGPDQPFYKILVPTVDTVRYNFLVNTLISAFSPVLITGPVGTGKTSIAQNVLFSLKKESWSYLVINMSAQTTSNNVQGIIESRVEKRTKGTYVPVGGTKMVTFMDDFNMPAKDEFGSQPPLELIRQWIDYGFWYDRSKQVPKRVLNMFLLTSMGPPGGGRMPISRRLQSRYNRINVTFPTDGNLKQIFATMLNQKLSDFEDEVKTIGDPLTEASITFYHTIVAKFLPTPTRIHYLFNLRDISKIYQGLLRANKAIIDTRNAMLRLWIHECFRVFADRLINTQDVTQFIELLEEKLAQYFDQTFHNLCPSRRSPIFVDALNKEMIYEDIQDNDRLRKGLTGFLDDYNNTPGVVQVDLVLFRDAMEHTCKILRVVSQPRGNMLLVGVGGSGRQSMTKLASHICLYKIFQVEVNRNYHRVDFYEDLKRLYRQAGVYRQPTLFLFSDTQVAEEGFLEDINNLLSSGEVPNLFKQDEMEEIFNSISDQAKFEGVDESPQSLLRYFIERVRANLHIVLCMSPIGDPFRDRLRMYPGFVNCTTIDWFSDWPNDALMEVAAKYLSDLDLLIGDETTRMKPGVSRVFALMHGSVSKMSETMMGELGRRNYVTPTNYLELVTGYKRMLEEKRKEINEWADRLKSGLGKIDETREKVEEMSVELGEAKEKVAAYQKECDDYLIILVEQKREADEQAKSVTITKEKIKVDEVKCIKMAEVAQADLAQAMPALEAAVTALEALNKKDITEIKSYGQPPHLVRKVMEAVMILRQAPPTWAEAKKHLGEQDFINQLVNFDKDHISDKTLKKITAYCEQDDFMPDVVGKVSFAAKSLCMWVRAMEVYGRVYRFVEPKRQRLLQAEAILAEKRAQLAAAQEKLDALMAEMARLQQEYNDKMEQKEELRRKAETLEKMLERAQMLVDGLAGEKVRWTQTVADLERRLGLLPGDCLLSAGFISYMGPFLTKYREELVKSWISAVREWNLQGLPRDSFSVENGVIVSKASRWPLMIDPQCQAMKWIKSMEGNELQVIDLQMKNYMRILEQAIPNGSPVLLQNILEVLDPGLDPIFNKSTIKVGETEVMRLGDKEIEYNSNFRLVLCLKLFYVTTKLSNPHYTPEVCTKTTIVNFAVVQEGLEAQLLGIVVRKEKPELEEQKDNLVMGIANGKKKLKELENELLYLLNATQGSLLEDENLFVTLQTSKATSAEVTEFLMISEKTELQIDTAREGYRPCSKRASILFFVLNDLSSIDPMYQFALDAYIDVFNISIEKSQRSPRLTERIENLNDYHTYAVYRYTCRGLFERHKLLFAFLICMKILEETGKLNLDEYLFFLRGGIVLDRAHQMDNPASSWLSDLAWDNMTELNKLANYRGIVTSFEQYTKDWHNWYISDEPENTQLPAEWEGSTNEFQRMLIVRSLRPDRVTFCATKFIVNNIGKQFVEPPVLDMRGVVEDSSARSPLIFVLSPGVDPTAGLLQMAEACGMGKRFNALSLGQGQAPIATRLIEEGMRDGNWVFLANCHLSLSWMPQLDKLVELMGREQTHSEFRLWLSSSPTPHFPISILQAGIKMTTEPPKGLRANMKRLYNIIKEDQFSACTKPEKYKKLLFCICFFHSILIERRKFRMLGWNVTYEFNDADFEVSENILTTFLDQYQETPWDALRYLIAGINYGGHVTDEWDRRLLTTYINTFFTENVISEPFFKLSPLPHYYIPKDGSLSAYREFISLLPNIDHPEAFGQHLNADVASQIQEAKILFDALLSVQPKMSSASGESDESKVLTLIKKMKEQVPENLDYAGTAKIFSNDHSPLKVVLLQEIQRYNALLELIRNQLVDLEKGIQGLVVMSSELDEISGAIYENRVPTQWQYAYNSLRPLSSWVRDLAERTKMFKQWSQTAKPPKTFWIGAFTFPTGFLTAVMQIAARTHGAGVDTLSWDFNVLTISEQNIASAPKEGVYVSGLFLEGAGWDMKNQCLIEAAPMMLVCSIPVIHFKAIENKKKVAKSTYICPCYYYQNRAGTPDKPSFMIGVELKTGEVPPEHWIKRGTALLMSLDN</sequence>
<dbReference type="GO" id="GO:0051959">
    <property type="term" value="F:dynein light intermediate chain binding"/>
    <property type="evidence" value="ECO:0007669"/>
    <property type="project" value="InterPro"/>
</dbReference>
<dbReference type="SMART" id="SM00382">
    <property type="entry name" value="AAA"/>
    <property type="match status" value="1"/>
</dbReference>
<dbReference type="Gene3D" id="1.10.472.130">
    <property type="match status" value="1"/>
</dbReference>
<keyword evidence="5" id="KW-0677">Repeat</keyword>
<dbReference type="FunFam" id="1.10.8.1220:FF:000001">
    <property type="entry name" value="Dynein axonemal heavy chain 5"/>
    <property type="match status" value="1"/>
</dbReference>
<dbReference type="FunFam" id="3.40.50.300:FF:000153">
    <property type="entry name" value="Dynein axonemal heavy chain 1"/>
    <property type="match status" value="1"/>
</dbReference>
<dbReference type="GO" id="GO:0008569">
    <property type="term" value="F:minus-end-directed microtubule motor activity"/>
    <property type="evidence" value="ECO:0007669"/>
    <property type="project" value="InterPro"/>
</dbReference>
<dbReference type="InterPro" id="IPR003593">
    <property type="entry name" value="AAA+_ATPase"/>
</dbReference>
<dbReference type="InterPro" id="IPR004273">
    <property type="entry name" value="Dynein_heavy_D6_P-loop"/>
</dbReference>
<dbReference type="FunFam" id="1.20.1270.280:FF:000007">
    <property type="entry name" value="dynein heavy chain 2, axonemal"/>
    <property type="match status" value="1"/>
</dbReference>
<dbReference type="GO" id="GO:0005524">
    <property type="term" value="F:ATP binding"/>
    <property type="evidence" value="ECO:0007669"/>
    <property type="project" value="UniProtKB-KW"/>
</dbReference>
<dbReference type="InterPro" id="IPR043160">
    <property type="entry name" value="Dynein_C_barrel"/>
</dbReference>
<evidence type="ECO:0000256" key="3">
    <source>
        <dbReference type="ARBA" id="ARBA00022490"/>
    </source>
</evidence>
<dbReference type="Pfam" id="PF12774">
    <property type="entry name" value="AAA_6"/>
    <property type="match status" value="1"/>
</dbReference>
<keyword evidence="8" id="KW-0243">Dynein</keyword>
<dbReference type="GO" id="GO:0030286">
    <property type="term" value="C:dynein complex"/>
    <property type="evidence" value="ECO:0007669"/>
    <property type="project" value="UniProtKB-KW"/>
</dbReference>
<dbReference type="GO" id="GO:0045505">
    <property type="term" value="F:dynein intermediate chain binding"/>
    <property type="evidence" value="ECO:0007669"/>
    <property type="project" value="InterPro"/>
</dbReference>
<dbReference type="PANTHER" id="PTHR22878:SF68">
    <property type="entry name" value="DYNEIN HEAVY CHAIN 6, AXONEMAL-LIKE"/>
    <property type="match status" value="1"/>
</dbReference>
<keyword evidence="9 14" id="KW-0175">Coiled coil</keyword>
<dbReference type="InterPro" id="IPR041589">
    <property type="entry name" value="DNAH3_AAA_lid_1"/>
</dbReference>
<dbReference type="Pfam" id="PF18198">
    <property type="entry name" value="AAA_lid_11"/>
    <property type="match status" value="1"/>
</dbReference>
<dbReference type="Proteomes" id="UP000267029">
    <property type="component" value="Unassembled WGS sequence"/>
</dbReference>
<dbReference type="EMBL" id="UXSR01000085">
    <property type="protein sequence ID" value="VDD74839.1"/>
    <property type="molecule type" value="Genomic_DNA"/>
</dbReference>
<evidence type="ECO:0000256" key="11">
    <source>
        <dbReference type="ARBA" id="ARBA00023175"/>
    </source>
</evidence>
<proteinExistence type="inferred from homology"/>
<evidence type="ECO:0000256" key="7">
    <source>
        <dbReference type="ARBA" id="ARBA00022840"/>
    </source>
</evidence>
<dbReference type="Pfam" id="PF12781">
    <property type="entry name" value="AAA_9"/>
    <property type="match status" value="1"/>
</dbReference>
<evidence type="ECO:0000259" key="15">
    <source>
        <dbReference type="SMART" id="SM00382"/>
    </source>
</evidence>
<dbReference type="OrthoDB" id="10251809at2759"/>